<evidence type="ECO:0000313" key="3">
    <source>
        <dbReference type="EMBL" id="MEC4266419.1"/>
    </source>
</evidence>
<dbReference type="PANTHER" id="PTHR46957:SF3">
    <property type="entry name" value="CYTOKINE RECEPTOR"/>
    <property type="match status" value="1"/>
</dbReference>
<reference evidence="3 4" key="1">
    <citation type="submission" date="2024-01" db="EMBL/GenBank/DDBJ databases">
        <title>The strains designed SYSU M86414 and SYSU M84420 isolated from the marine sediment in San Sha City (Hainan Province, China).</title>
        <authorList>
            <person name="Guo D."/>
        </authorList>
    </citation>
    <scope>NUCLEOTIDE SEQUENCE [LARGE SCALE GENOMIC DNA]</scope>
    <source>
        <strain evidence="3 4">SYSU M84420</strain>
    </source>
</reference>
<comment type="caution">
    <text evidence="3">The sequence shown here is derived from an EMBL/GenBank/DDBJ whole genome shotgun (WGS) entry which is preliminary data.</text>
</comment>
<dbReference type="RefSeq" id="WP_326279454.1">
    <property type="nucleotide sequence ID" value="NZ_JAYKYV010000014.1"/>
</dbReference>
<dbReference type="PANTHER" id="PTHR46957">
    <property type="entry name" value="CYTOKINE RECEPTOR"/>
    <property type="match status" value="1"/>
</dbReference>
<feature type="region of interest" description="Disordered" evidence="1">
    <location>
        <begin position="34"/>
        <end position="55"/>
    </location>
</feature>
<dbReference type="InterPro" id="IPR036116">
    <property type="entry name" value="FN3_sf"/>
</dbReference>
<sequence>MKTINFITGLSFGKEIIIMVLMLFVACSSSEGNNDDTSAETDVQAPSPPTGLTADNITQTSVELNWGAASDNVGVKNYSLYQNGSYLASSGQTSYVLNNLEPGKMYEYQVLATDAAGNESTLSEVLKVTTVSAIEAELQYASGNIDTYLQNLINNVPGSGENTYRVPTQNDLEKWNQVIDDLLSDNISDAVSKAVDFNYQITEFTDTTLSPNQVFYVLAEHSSQSNHWGIYVFSKTPNKEDLVLMAPHIKYDTNTGFEAVYSFRNNVAKALLLSGTHRCNSTDRSECSGTTSACGSNGAYRISDMAHNTNSAFQETTEVIATTLPNTVFVQLHGFGKDYGDPDVIMSNGTTETPDTDYASLIKDALLDEDNTLTFKIAHIDTDWTRLRGFTNTQGRFINSSPDPCSTSASSTTGRFIHIEQAKPKLRKNASGWAKMSNALSNVF</sequence>
<evidence type="ECO:0000256" key="1">
    <source>
        <dbReference type="SAM" id="MobiDB-lite"/>
    </source>
</evidence>
<dbReference type="Gene3D" id="2.60.40.10">
    <property type="entry name" value="Immunoglobulins"/>
    <property type="match status" value="1"/>
</dbReference>
<dbReference type="CDD" id="cd00063">
    <property type="entry name" value="FN3"/>
    <property type="match status" value="1"/>
</dbReference>
<proteinExistence type="predicted"/>
<evidence type="ECO:0000313" key="4">
    <source>
        <dbReference type="Proteomes" id="UP001355298"/>
    </source>
</evidence>
<gene>
    <name evidence="3" type="ORF">VOP03_13770</name>
</gene>
<dbReference type="Pfam" id="PF00041">
    <property type="entry name" value="fn3"/>
    <property type="match status" value="1"/>
</dbReference>
<dbReference type="EMBL" id="JAYMGW010000014">
    <property type="protein sequence ID" value="MEC4266419.1"/>
    <property type="molecule type" value="Genomic_DNA"/>
</dbReference>
<dbReference type="PROSITE" id="PS50853">
    <property type="entry name" value="FN3"/>
    <property type="match status" value="1"/>
</dbReference>
<dbReference type="InterPro" id="IPR003961">
    <property type="entry name" value="FN3_dom"/>
</dbReference>
<dbReference type="Proteomes" id="UP001355298">
    <property type="component" value="Unassembled WGS sequence"/>
</dbReference>
<evidence type="ECO:0000259" key="2">
    <source>
        <dbReference type="PROSITE" id="PS50853"/>
    </source>
</evidence>
<dbReference type="InterPro" id="IPR050713">
    <property type="entry name" value="RTP_Phos/Ushers"/>
</dbReference>
<dbReference type="PROSITE" id="PS51257">
    <property type="entry name" value="PROKAR_LIPOPROTEIN"/>
    <property type="match status" value="1"/>
</dbReference>
<accession>A0ABU6ITM0</accession>
<keyword evidence="4" id="KW-1185">Reference proteome</keyword>
<feature type="domain" description="Fibronectin type-III" evidence="2">
    <location>
        <begin position="48"/>
        <end position="133"/>
    </location>
</feature>
<dbReference type="SMART" id="SM00060">
    <property type="entry name" value="FN3"/>
    <property type="match status" value="1"/>
</dbReference>
<dbReference type="InterPro" id="IPR013783">
    <property type="entry name" value="Ig-like_fold"/>
</dbReference>
<protein>
    <submittedName>
        <fullName evidence="3">Fibronectin type III domain-containing protein</fullName>
    </submittedName>
</protein>
<name>A0ABU6ITM0_9FLAO</name>
<organism evidence="3 4">
    <name type="scientific">Flagellimonas halotolerans</name>
    <dbReference type="NCBI Taxonomy" id="3112164"/>
    <lineage>
        <taxon>Bacteria</taxon>
        <taxon>Pseudomonadati</taxon>
        <taxon>Bacteroidota</taxon>
        <taxon>Flavobacteriia</taxon>
        <taxon>Flavobacteriales</taxon>
        <taxon>Flavobacteriaceae</taxon>
        <taxon>Flagellimonas</taxon>
    </lineage>
</organism>
<dbReference type="SUPFAM" id="SSF49265">
    <property type="entry name" value="Fibronectin type III"/>
    <property type="match status" value="1"/>
</dbReference>